<protein>
    <submittedName>
        <fullName evidence="1">Uncharacterized protein</fullName>
    </submittedName>
</protein>
<proteinExistence type="predicted"/>
<gene>
    <name evidence="1" type="ORF">SDC9_176423</name>
</gene>
<organism evidence="1">
    <name type="scientific">bioreactor metagenome</name>
    <dbReference type="NCBI Taxonomy" id="1076179"/>
    <lineage>
        <taxon>unclassified sequences</taxon>
        <taxon>metagenomes</taxon>
        <taxon>ecological metagenomes</taxon>
    </lineage>
</organism>
<name>A0A645GRY2_9ZZZZ</name>
<dbReference type="AlphaFoldDB" id="A0A645GRY2"/>
<evidence type="ECO:0000313" key="1">
    <source>
        <dbReference type="EMBL" id="MPN28976.1"/>
    </source>
</evidence>
<sequence length="139" mass="14642">MGAEADGFRGQTGDAVEQFAELGTCLATEQRVIVVEEGLVDLGPVVRRQDLAGERHGVLFLAADVPLEPFRVVAQGSREGGVVLAAAGRGAELGAQVAEQFGAVLVLGLQAVENSRCLVGALAQQAEWEPHYSVYWALI</sequence>
<dbReference type="EMBL" id="VSSQ01079449">
    <property type="protein sequence ID" value="MPN28976.1"/>
    <property type="molecule type" value="Genomic_DNA"/>
</dbReference>
<comment type="caution">
    <text evidence="1">The sequence shown here is derived from an EMBL/GenBank/DDBJ whole genome shotgun (WGS) entry which is preliminary data.</text>
</comment>
<reference evidence="1" key="1">
    <citation type="submission" date="2019-08" db="EMBL/GenBank/DDBJ databases">
        <authorList>
            <person name="Kucharzyk K."/>
            <person name="Murdoch R.W."/>
            <person name="Higgins S."/>
            <person name="Loffler F."/>
        </authorList>
    </citation>
    <scope>NUCLEOTIDE SEQUENCE</scope>
</reference>
<accession>A0A645GRY2</accession>